<keyword evidence="3" id="KW-1185">Reference proteome</keyword>
<reference evidence="2 3" key="1">
    <citation type="submission" date="2020-01" db="EMBL/GenBank/DDBJ databases">
        <title>Identification and distribution of gene clusters putatively required for synthesis of sphingolipid metabolism inhibitors in phylogenetically diverse species of the filamentous fungus Fusarium.</title>
        <authorList>
            <person name="Kim H.-S."/>
            <person name="Busman M."/>
            <person name="Brown D.W."/>
            <person name="Divon H."/>
            <person name="Uhlig S."/>
            <person name="Proctor R.H."/>
        </authorList>
    </citation>
    <scope>NUCLEOTIDE SEQUENCE [LARGE SCALE GENOMIC DNA]</scope>
    <source>
        <strain evidence="2 3">NRRL 20459</strain>
    </source>
</reference>
<dbReference type="Proteomes" id="UP000554235">
    <property type="component" value="Unassembled WGS sequence"/>
</dbReference>
<evidence type="ECO:0000313" key="3">
    <source>
        <dbReference type="Proteomes" id="UP000554235"/>
    </source>
</evidence>
<dbReference type="AlphaFoldDB" id="A0A8H4L4P7"/>
<sequence>MSPTASDHELIRNCIARFALGADLGDWTLFSTAFREDVKIEFPFGMGSIEGVSTFAKTVQSVKGTSETQHALSTQIIEVEDENTAAVTTYGTAVFVGTGQKEGKTWISRVSYKDKLVKGFFDGKEDWRIIQRKVVNLTASTGDESLESLKCYAQRFRELHENFAGSYDEAYVYVCVSSFLKGRRVAACRKGARE</sequence>
<evidence type="ECO:0000259" key="1">
    <source>
        <dbReference type="Pfam" id="PF13577"/>
    </source>
</evidence>
<accession>A0A8H4L4P7</accession>
<name>A0A8H4L4P7_9HYPO</name>
<dbReference type="InterPro" id="IPR037401">
    <property type="entry name" value="SnoaL-like"/>
</dbReference>
<dbReference type="GO" id="GO:0051213">
    <property type="term" value="F:dioxygenase activity"/>
    <property type="evidence" value="ECO:0007669"/>
    <property type="project" value="UniProtKB-KW"/>
</dbReference>
<dbReference type="EMBL" id="JAADYS010001692">
    <property type="protein sequence ID" value="KAF4461577.1"/>
    <property type="molecule type" value="Genomic_DNA"/>
</dbReference>
<keyword evidence="2" id="KW-0223">Dioxygenase</keyword>
<keyword evidence="2" id="KW-0560">Oxidoreductase</keyword>
<evidence type="ECO:0000313" key="2">
    <source>
        <dbReference type="EMBL" id="KAF4461577.1"/>
    </source>
</evidence>
<dbReference type="InterPro" id="IPR032710">
    <property type="entry name" value="NTF2-like_dom_sf"/>
</dbReference>
<dbReference type="Gene3D" id="3.10.450.50">
    <property type="match status" value="1"/>
</dbReference>
<dbReference type="Pfam" id="PF13577">
    <property type="entry name" value="SnoaL_4"/>
    <property type="match status" value="1"/>
</dbReference>
<organism evidence="2 3">
    <name type="scientific">Fusarium albosuccineum</name>
    <dbReference type="NCBI Taxonomy" id="1237068"/>
    <lineage>
        <taxon>Eukaryota</taxon>
        <taxon>Fungi</taxon>
        <taxon>Dikarya</taxon>
        <taxon>Ascomycota</taxon>
        <taxon>Pezizomycotina</taxon>
        <taxon>Sordariomycetes</taxon>
        <taxon>Hypocreomycetidae</taxon>
        <taxon>Hypocreales</taxon>
        <taxon>Nectriaceae</taxon>
        <taxon>Fusarium</taxon>
        <taxon>Fusarium decemcellulare species complex</taxon>
    </lineage>
</organism>
<proteinExistence type="predicted"/>
<gene>
    <name evidence="2" type="ORF">FALBO_11626</name>
</gene>
<comment type="caution">
    <text evidence="2">The sequence shown here is derived from an EMBL/GenBank/DDBJ whole genome shotgun (WGS) entry which is preliminary data.</text>
</comment>
<feature type="domain" description="SnoaL-like" evidence="1">
    <location>
        <begin position="4"/>
        <end position="133"/>
    </location>
</feature>
<dbReference type="SUPFAM" id="SSF54427">
    <property type="entry name" value="NTF2-like"/>
    <property type="match status" value="1"/>
</dbReference>
<dbReference type="OrthoDB" id="2148716at2759"/>
<protein>
    <submittedName>
        <fullName evidence="2">Small subunit of phenylpropionate dioxygenase</fullName>
    </submittedName>
</protein>